<dbReference type="EMBL" id="JBAJEX010000002">
    <property type="protein sequence ID" value="MEO1766242.1"/>
    <property type="molecule type" value="Genomic_DNA"/>
</dbReference>
<evidence type="ECO:0000313" key="2">
    <source>
        <dbReference type="Proteomes" id="UP001482231"/>
    </source>
</evidence>
<comment type="caution">
    <text evidence="1">The sequence shown here is derived from an EMBL/GenBank/DDBJ whole genome shotgun (WGS) entry which is preliminary data.</text>
</comment>
<reference evidence="1 2" key="1">
    <citation type="submission" date="2024-02" db="EMBL/GenBank/DDBJ databases">
        <title>New thermophilic sulfur-oxidizing bacteria from a hot springs of the Uzon caldera (Kamchatka, Russia).</title>
        <authorList>
            <person name="Dukat A.M."/>
            <person name="Elcheninov A.G."/>
            <person name="Frolov E.N."/>
        </authorList>
    </citation>
    <scope>NUCLEOTIDE SEQUENCE [LARGE SCALE GENOMIC DNA]</scope>
    <source>
        <strain evidence="1 2">AK1</strain>
    </source>
</reference>
<sequence length="52" mass="5183">MAGPGCTCIGATLVAQQVVPLPCQAAGAGNLRLGKRPALRGPHRLIPAGPPE</sequence>
<dbReference type="Proteomes" id="UP001482231">
    <property type="component" value="Unassembled WGS sequence"/>
</dbReference>
<organism evidence="1 2">
    <name type="scientific">Thiobacter aerophilum</name>
    <dbReference type="NCBI Taxonomy" id="3121275"/>
    <lineage>
        <taxon>Bacteria</taxon>
        <taxon>Pseudomonadati</taxon>
        <taxon>Pseudomonadota</taxon>
        <taxon>Betaproteobacteria</taxon>
        <taxon>Burkholderiales</taxon>
        <taxon>Thiobacteraceae</taxon>
        <taxon>Thiobacter</taxon>
    </lineage>
</organism>
<name>A0ABV0EEI9_9BURK</name>
<protein>
    <submittedName>
        <fullName evidence="1">Uncharacterized protein</fullName>
    </submittedName>
</protein>
<keyword evidence="2" id="KW-1185">Reference proteome</keyword>
<gene>
    <name evidence="1" type="ORF">V6E02_03310</name>
</gene>
<evidence type="ECO:0000313" key="1">
    <source>
        <dbReference type="EMBL" id="MEO1766242.1"/>
    </source>
</evidence>
<proteinExistence type="predicted"/>
<accession>A0ABV0EEI9</accession>